<proteinExistence type="predicted"/>
<dbReference type="KEGG" id="vsa:VSAL_I1784"/>
<dbReference type="RefSeq" id="WP_012550372.1">
    <property type="nucleotide sequence ID" value="NC_011312.1"/>
</dbReference>
<gene>
    <name evidence="5" type="ordered locus">VSAL_I1784</name>
</gene>
<dbReference type="AlphaFoldDB" id="B6EN58"/>
<reference evidence="5 6" key="1">
    <citation type="journal article" date="2008" name="BMC Genomics">
        <title>The genome sequence of the fish pathogen Aliivibrio salmonicida strain LFI1238 shows extensive evidence of gene decay.</title>
        <authorList>
            <person name="Hjerde E."/>
            <person name="Lorentzen M.S."/>
            <person name="Holden M.T."/>
            <person name="Seeger K."/>
            <person name="Paulsen S."/>
            <person name="Bason N."/>
            <person name="Churcher C."/>
            <person name="Harris D."/>
            <person name="Norbertczak H."/>
            <person name="Quail M.A."/>
            <person name="Sanders S."/>
            <person name="Thurston S."/>
            <person name="Parkhill J."/>
            <person name="Willassen N.P."/>
            <person name="Thomson N.R."/>
        </authorList>
    </citation>
    <scope>NUCLEOTIDE SEQUENCE [LARGE SCALE GENOMIC DNA]</scope>
    <source>
        <strain evidence="5 6">LFI1238</strain>
    </source>
</reference>
<name>B6EN58_ALISL</name>
<dbReference type="eggNOG" id="COG3489">
    <property type="taxonomic scope" value="Bacteria"/>
</dbReference>
<evidence type="ECO:0000313" key="5">
    <source>
        <dbReference type="EMBL" id="CAQ79469.1"/>
    </source>
</evidence>
<protein>
    <submittedName>
        <fullName evidence="5">Lipoprotein</fullName>
    </submittedName>
</protein>
<feature type="domain" description="Imelysin-like" evidence="4">
    <location>
        <begin position="43"/>
        <end position="318"/>
    </location>
</feature>
<keyword evidence="6" id="KW-1185">Reference proteome</keyword>
<keyword evidence="2 3" id="KW-0732">Signal</keyword>
<evidence type="ECO:0000256" key="1">
    <source>
        <dbReference type="ARBA" id="ARBA00004196"/>
    </source>
</evidence>
<dbReference type="EMBL" id="FM178379">
    <property type="protein sequence ID" value="CAQ79469.1"/>
    <property type="molecule type" value="Genomic_DNA"/>
</dbReference>
<dbReference type="InterPro" id="IPR038352">
    <property type="entry name" value="Imelysin_sf"/>
</dbReference>
<sequence>MKPLYLLFVSVAFLTACQSTSKTSEQPDSIQMVDHVYFIEKQSAERLAASSQRLAVKFAAYCTSGQHKGELTEQWQQTMEAWMALQGQERGPESALSLNWNMQFWPDKKNTTGRKMSQLLTKDQEWNIPEIQQQSVTTQGVGAIEWLLFDNASTLPSEGSCELGSAITSNFSLNAQKIAQAWQTNPWDEVDETMWLNEYVALLANQLDYSMKKISRPLAKIGQPRPYFSEAWRSETSLLMLEKNVEAMQALYLANGFGLDHHLRMEGHVDLADRIVDHFSSTLETWPESPSLFTTLQSKSGYQQTLSLYNKLEYLKYLIHEEVAIELNIAIGFNATDGD</sequence>
<keyword evidence="5" id="KW-0449">Lipoprotein</keyword>
<dbReference type="Pfam" id="PF09375">
    <property type="entry name" value="Peptidase_M75"/>
    <property type="match status" value="1"/>
</dbReference>
<feature type="signal peptide" evidence="3">
    <location>
        <begin position="1"/>
        <end position="21"/>
    </location>
</feature>
<dbReference type="InterPro" id="IPR018976">
    <property type="entry name" value="Imelysin-like"/>
</dbReference>
<evidence type="ECO:0000256" key="2">
    <source>
        <dbReference type="ARBA" id="ARBA00022729"/>
    </source>
</evidence>
<accession>B6EN58</accession>
<dbReference type="CDD" id="cd14659">
    <property type="entry name" value="Imelysin-like_IPPA"/>
    <property type="match status" value="1"/>
</dbReference>
<dbReference type="Gene3D" id="1.20.1420.20">
    <property type="entry name" value="M75 peptidase, HXXE motif"/>
    <property type="match status" value="1"/>
</dbReference>
<dbReference type="GO" id="GO:0030313">
    <property type="term" value="C:cell envelope"/>
    <property type="evidence" value="ECO:0007669"/>
    <property type="project" value="UniProtKB-SubCell"/>
</dbReference>
<feature type="chain" id="PRO_5002844484" evidence="3">
    <location>
        <begin position="22"/>
        <end position="339"/>
    </location>
</feature>
<dbReference type="PROSITE" id="PS51257">
    <property type="entry name" value="PROKAR_LIPOPROTEIN"/>
    <property type="match status" value="1"/>
</dbReference>
<evidence type="ECO:0000313" key="6">
    <source>
        <dbReference type="Proteomes" id="UP000001730"/>
    </source>
</evidence>
<evidence type="ECO:0000259" key="4">
    <source>
        <dbReference type="Pfam" id="PF09375"/>
    </source>
</evidence>
<comment type="subcellular location">
    <subcellularLocation>
        <location evidence="1">Cell envelope</location>
    </subcellularLocation>
</comment>
<organism evidence="5 6">
    <name type="scientific">Aliivibrio salmonicida (strain LFI1238)</name>
    <name type="common">Vibrio salmonicida (strain LFI1238)</name>
    <dbReference type="NCBI Taxonomy" id="316275"/>
    <lineage>
        <taxon>Bacteria</taxon>
        <taxon>Pseudomonadati</taxon>
        <taxon>Pseudomonadota</taxon>
        <taxon>Gammaproteobacteria</taxon>
        <taxon>Vibrionales</taxon>
        <taxon>Vibrionaceae</taxon>
        <taxon>Aliivibrio</taxon>
    </lineage>
</organism>
<evidence type="ECO:0000256" key="3">
    <source>
        <dbReference type="SAM" id="SignalP"/>
    </source>
</evidence>
<dbReference type="HOGENOM" id="CLU_061785_1_0_6"/>
<dbReference type="Proteomes" id="UP000001730">
    <property type="component" value="Chromosome 1"/>
</dbReference>
<dbReference type="InterPro" id="IPR034984">
    <property type="entry name" value="Imelysin-like_IPPA"/>
</dbReference>